<comment type="similarity">
    <text evidence="1">Belongs to the oligoribonuclease family.</text>
</comment>
<dbReference type="InterPro" id="IPR013520">
    <property type="entry name" value="Ribonucl_H"/>
</dbReference>
<dbReference type="Gene3D" id="3.30.420.10">
    <property type="entry name" value="Ribonuclease H-like superfamily/Ribonuclease H"/>
    <property type="match status" value="1"/>
</dbReference>
<feature type="domain" description="Exonuclease" evidence="5">
    <location>
        <begin position="1"/>
        <end position="167"/>
    </location>
</feature>
<evidence type="ECO:0000256" key="1">
    <source>
        <dbReference type="ARBA" id="ARBA00009921"/>
    </source>
</evidence>
<dbReference type="PANTHER" id="PTHR11046">
    <property type="entry name" value="OLIGORIBONUCLEASE, MITOCHONDRIAL"/>
    <property type="match status" value="1"/>
</dbReference>
<evidence type="ECO:0000256" key="2">
    <source>
        <dbReference type="ARBA" id="ARBA00022722"/>
    </source>
</evidence>
<dbReference type="CDD" id="cd06135">
    <property type="entry name" value="Orn"/>
    <property type="match status" value="1"/>
</dbReference>
<dbReference type="InterPro" id="IPR012337">
    <property type="entry name" value="RNaseH-like_sf"/>
</dbReference>
<dbReference type="SUPFAM" id="SSF53098">
    <property type="entry name" value="Ribonuclease H-like"/>
    <property type="match status" value="1"/>
</dbReference>
<accession>A0ABP4JBX0</accession>
<protein>
    <submittedName>
        <fullName evidence="6">Oligoribonuclease</fullName>
    </submittedName>
</protein>
<dbReference type="NCBIfam" id="NF003765">
    <property type="entry name" value="PRK05359.1"/>
    <property type="match status" value="1"/>
</dbReference>
<evidence type="ECO:0000256" key="4">
    <source>
        <dbReference type="ARBA" id="ARBA00022839"/>
    </source>
</evidence>
<dbReference type="InterPro" id="IPR022894">
    <property type="entry name" value="Oligoribonuclease"/>
</dbReference>
<evidence type="ECO:0000256" key="3">
    <source>
        <dbReference type="ARBA" id="ARBA00022801"/>
    </source>
</evidence>
<keyword evidence="7" id="KW-1185">Reference proteome</keyword>
<organism evidence="6 7">
    <name type="scientific">Agrococcus citreus</name>
    <dbReference type="NCBI Taxonomy" id="84643"/>
    <lineage>
        <taxon>Bacteria</taxon>
        <taxon>Bacillati</taxon>
        <taxon>Actinomycetota</taxon>
        <taxon>Actinomycetes</taxon>
        <taxon>Micrococcales</taxon>
        <taxon>Microbacteriaceae</taxon>
        <taxon>Agrococcus</taxon>
    </lineage>
</organism>
<name>A0ABP4JBX0_9MICO</name>
<comment type="caution">
    <text evidence="6">The sequence shown here is derived from an EMBL/GenBank/DDBJ whole genome shotgun (WGS) entry which is preliminary data.</text>
</comment>
<sequence>MTGLDPSVDELVEVAVVITDFELEVLDPGLQIVIKPSDAALEQMGDFVRQMHATSGLDAELEHGVSLAEAELEVLEYVQRFVPLERTAPLGGNTIGTDRMFIAKYMPTLDGFLHYRSIDVSSIKELSRRWFPRAYFQSPEKAGGHRALADILESIRELRYYRRAVFTDAPGRSSEELQLISREVSEGFGALQPE</sequence>
<evidence type="ECO:0000259" key="5">
    <source>
        <dbReference type="SMART" id="SM00479"/>
    </source>
</evidence>
<dbReference type="RefSeq" id="WP_425545715.1">
    <property type="nucleotide sequence ID" value="NZ_BAAAKK010000001.1"/>
</dbReference>
<proteinExistence type="inferred from homology"/>
<evidence type="ECO:0000313" key="6">
    <source>
        <dbReference type="EMBL" id="GAA1417808.1"/>
    </source>
</evidence>
<gene>
    <name evidence="6" type="primary">orn</name>
    <name evidence="6" type="ORF">GCM10009640_02510</name>
</gene>
<reference evidence="7" key="1">
    <citation type="journal article" date="2019" name="Int. J. Syst. Evol. Microbiol.">
        <title>The Global Catalogue of Microorganisms (GCM) 10K type strain sequencing project: providing services to taxonomists for standard genome sequencing and annotation.</title>
        <authorList>
            <consortium name="The Broad Institute Genomics Platform"/>
            <consortium name="The Broad Institute Genome Sequencing Center for Infectious Disease"/>
            <person name="Wu L."/>
            <person name="Ma J."/>
        </authorList>
    </citation>
    <scope>NUCLEOTIDE SEQUENCE [LARGE SCALE GENOMIC DNA]</scope>
    <source>
        <strain evidence="7">JCM 12398</strain>
    </source>
</reference>
<keyword evidence="4" id="KW-0269">Exonuclease</keyword>
<keyword evidence="3" id="KW-0378">Hydrolase</keyword>
<dbReference type="PANTHER" id="PTHR11046:SF0">
    <property type="entry name" value="OLIGORIBONUCLEASE, MITOCHONDRIAL"/>
    <property type="match status" value="1"/>
</dbReference>
<dbReference type="Proteomes" id="UP001501266">
    <property type="component" value="Unassembled WGS sequence"/>
</dbReference>
<evidence type="ECO:0000313" key="7">
    <source>
        <dbReference type="Proteomes" id="UP001501266"/>
    </source>
</evidence>
<dbReference type="InterPro" id="IPR036397">
    <property type="entry name" value="RNaseH_sf"/>
</dbReference>
<dbReference type="Pfam" id="PF00929">
    <property type="entry name" value="RNase_T"/>
    <property type="match status" value="1"/>
</dbReference>
<dbReference type="SMART" id="SM00479">
    <property type="entry name" value="EXOIII"/>
    <property type="match status" value="1"/>
</dbReference>
<keyword evidence="2" id="KW-0540">Nuclease</keyword>
<dbReference type="EMBL" id="BAAAKK010000001">
    <property type="protein sequence ID" value="GAA1417808.1"/>
    <property type="molecule type" value="Genomic_DNA"/>
</dbReference>